<dbReference type="RefSeq" id="XP_038780434.1">
    <property type="nucleotide sequence ID" value="XM_038924506.1"/>
</dbReference>
<dbReference type="GO" id="GO:0006307">
    <property type="term" value="P:DNA alkylation repair"/>
    <property type="evidence" value="ECO:0007669"/>
    <property type="project" value="TreeGrafter"/>
</dbReference>
<dbReference type="CDD" id="cd00056">
    <property type="entry name" value="ENDO3c"/>
    <property type="match status" value="1"/>
</dbReference>
<gene>
    <name evidence="4" type="ORF">FOA43_004263</name>
</gene>
<dbReference type="GeneID" id="62197663"/>
<dbReference type="InterPro" id="IPR003265">
    <property type="entry name" value="HhH-GPD_domain"/>
</dbReference>
<evidence type="ECO:0000259" key="3">
    <source>
        <dbReference type="SMART" id="SM00478"/>
    </source>
</evidence>
<dbReference type="EMBL" id="CP064815">
    <property type="protein sequence ID" value="QPG76869.1"/>
    <property type="molecule type" value="Genomic_DNA"/>
</dbReference>
<dbReference type="InterPro" id="IPR011257">
    <property type="entry name" value="DNA_glycosylase"/>
</dbReference>
<dbReference type="SMART" id="SM00478">
    <property type="entry name" value="ENDO3c"/>
    <property type="match status" value="1"/>
</dbReference>
<name>A0A875SBG0_EENNA</name>
<dbReference type="KEGG" id="bnn:FOA43_004263"/>
<dbReference type="InterPro" id="IPR051912">
    <property type="entry name" value="Alkylbase_DNA_Glycosylase/TA"/>
</dbReference>
<feature type="domain" description="HhH-GPD" evidence="3">
    <location>
        <begin position="109"/>
        <end position="282"/>
    </location>
</feature>
<evidence type="ECO:0000256" key="1">
    <source>
        <dbReference type="ARBA" id="ARBA00022763"/>
    </source>
</evidence>
<evidence type="ECO:0000313" key="5">
    <source>
        <dbReference type="Proteomes" id="UP000662931"/>
    </source>
</evidence>
<dbReference type="SUPFAM" id="SSF48150">
    <property type="entry name" value="DNA-glycosylase"/>
    <property type="match status" value="1"/>
</dbReference>
<dbReference type="Proteomes" id="UP000662931">
    <property type="component" value="Chromosome 4"/>
</dbReference>
<dbReference type="GO" id="GO:0043916">
    <property type="term" value="F:DNA-7-methylguanine glycosylase activity"/>
    <property type="evidence" value="ECO:0007669"/>
    <property type="project" value="TreeGrafter"/>
</dbReference>
<keyword evidence="2" id="KW-0234">DNA repair</keyword>
<dbReference type="OrthoDB" id="415889at2759"/>
<accession>A0A875SBG0</accession>
<evidence type="ECO:0000256" key="2">
    <source>
        <dbReference type="ARBA" id="ARBA00023204"/>
    </source>
</evidence>
<organism evidence="4 5">
    <name type="scientific">Eeniella nana</name>
    <name type="common">Yeast</name>
    <name type="synonym">Brettanomyces nanus</name>
    <dbReference type="NCBI Taxonomy" id="13502"/>
    <lineage>
        <taxon>Eukaryota</taxon>
        <taxon>Fungi</taxon>
        <taxon>Dikarya</taxon>
        <taxon>Ascomycota</taxon>
        <taxon>Saccharomycotina</taxon>
        <taxon>Pichiomycetes</taxon>
        <taxon>Pichiales</taxon>
        <taxon>Pichiaceae</taxon>
        <taxon>Brettanomyces</taxon>
    </lineage>
</organism>
<dbReference type="GO" id="GO:0032131">
    <property type="term" value="F:alkylated DNA binding"/>
    <property type="evidence" value="ECO:0007669"/>
    <property type="project" value="TreeGrafter"/>
</dbReference>
<proteinExistence type="predicted"/>
<protein>
    <recommendedName>
        <fullName evidence="3">HhH-GPD domain-containing protein</fullName>
    </recommendedName>
</protein>
<reference evidence="4" key="1">
    <citation type="submission" date="2020-10" db="EMBL/GenBank/DDBJ databases">
        <authorList>
            <person name="Roach M.J.R."/>
        </authorList>
    </citation>
    <scope>NUCLEOTIDE SEQUENCE</scope>
    <source>
        <strain evidence="4">CBS 1945</strain>
    </source>
</reference>
<dbReference type="PANTHER" id="PTHR43003">
    <property type="entry name" value="DNA-3-METHYLADENINE GLYCOSYLASE"/>
    <property type="match status" value="1"/>
</dbReference>
<dbReference type="GO" id="GO:0008725">
    <property type="term" value="F:DNA-3-methyladenine glycosylase activity"/>
    <property type="evidence" value="ECO:0007669"/>
    <property type="project" value="TreeGrafter"/>
</dbReference>
<dbReference type="GO" id="GO:0005634">
    <property type="term" value="C:nucleus"/>
    <property type="evidence" value="ECO:0007669"/>
    <property type="project" value="TreeGrafter"/>
</dbReference>
<dbReference type="AlphaFoldDB" id="A0A875SBG0"/>
<dbReference type="Pfam" id="PF00730">
    <property type="entry name" value="HhH-GPD"/>
    <property type="match status" value="1"/>
</dbReference>
<keyword evidence="5" id="KW-1185">Reference proteome</keyword>
<sequence>MTKRKPDQTKSDVSVASDKKRIKIKQIESIIPDLKYYSRLSKSKVSIPSAFHKTHRPEFIKGLEFVLNKDPSLDAYIKQGPFDSGLKTATKVDEKDSEFYFEKLASGLISQQLSGKAASSIKQKLVENVSQDGKSFPLTSDFYSRKEEELRTYGLSMKKGEYIRRLSKAFMKDFDIDEIEEGVKFDKDYFSKIDDVNLRLDLEKFKGVGPWSSSMFAMFAMGRLDIFEASDLGIRRGFTVYLKNRPELQKEVEGLFSEGTVSRMKRKPSIGKQKYINDYELMNVVAHQFKPYRSVFMFVLWRMSDTIVEALT</sequence>
<dbReference type="GO" id="GO:0032993">
    <property type="term" value="C:protein-DNA complex"/>
    <property type="evidence" value="ECO:0007669"/>
    <property type="project" value="TreeGrafter"/>
</dbReference>
<keyword evidence="1" id="KW-0227">DNA damage</keyword>
<dbReference type="GO" id="GO:0006285">
    <property type="term" value="P:base-excision repair, AP site formation"/>
    <property type="evidence" value="ECO:0007669"/>
    <property type="project" value="TreeGrafter"/>
</dbReference>
<dbReference type="Gene3D" id="1.10.1670.40">
    <property type="match status" value="1"/>
</dbReference>
<evidence type="ECO:0000313" key="4">
    <source>
        <dbReference type="EMBL" id="QPG76869.1"/>
    </source>
</evidence>
<dbReference type="PANTHER" id="PTHR43003:SF5">
    <property type="entry name" value="DNA-3-METHYLADENINE GLYCOSYLASE"/>
    <property type="match status" value="1"/>
</dbReference>
<dbReference type="Gene3D" id="1.10.340.30">
    <property type="entry name" value="Hypothetical protein, domain 2"/>
    <property type="match status" value="1"/>
</dbReference>